<evidence type="ECO:0000313" key="11">
    <source>
        <dbReference type="Proteomes" id="UP000467193"/>
    </source>
</evidence>
<feature type="compositionally biased region" description="Acidic residues" evidence="8">
    <location>
        <begin position="367"/>
        <end position="383"/>
    </location>
</feature>
<feature type="transmembrane region" description="Helical" evidence="9">
    <location>
        <begin position="168"/>
        <end position="189"/>
    </location>
</feature>
<accession>A0A7I7QNR5</accession>
<proteinExistence type="inferred from homology"/>
<evidence type="ECO:0000256" key="9">
    <source>
        <dbReference type="SAM" id="Phobius"/>
    </source>
</evidence>
<feature type="transmembrane region" description="Helical" evidence="9">
    <location>
        <begin position="21"/>
        <end position="43"/>
    </location>
</feature>
<dbReference type="GO" id="GO:0055085">
    <property type="term" value="P:transmembrane transport"/>
    <property type="evidence" value="ECO:0007669"/>
    <property type="project" value="TreeGrafter"/>
</dbReference>
<comment type="subcellular location">
    <subcellularLocation>
        <location evidence="1">Cell membrane</location>
        <topology evidence="1">Multi-pass membrane protein</topology>
    </subcellularLocation>
</comment>
<evidence type="ECO:0000256" key="1">
    <source>
        <dbReference type="ARBA" id="ARBA00004651"/>
    </source>
</evidence>
<evidence type="ECO:0000256" key="5">
    <source>
        <dbReference type="ARBA" id="ARBA00022692"/>
    </source>
</evidence>
<dbReference type="PANTHER" id="PTHR21716:SF53">
    <property type="entry name" value="PERMEASE PERM-RELATED"/>
    <property type="match status" value="1"/>
</dbReference>
<feature type="transmembrane region" description="Helical" evidence="9">
    <location>
        <begin position="82"/>
        <end position="103"/>
    </location>
</feature>
<evidence type="ECO:0000256" key="7">
    <source>
        <dbReference type="ARBA" id="ARBA00023136"/>
    </source>
</evidence>
<evidence type="ECO:0000256" key="6">
    <source>
        <dbReference type="ARBA" id="ARBA00022989"/>
    </source>
</evidence>
<dbReference type="EMBL" id="AP022588">
    <property type="protein sequence ID" value="BBY28003.1"/>
    <property type="molecule type" value="Genomic_DNA"/>
</dbReference>
<evidence type="ECO:0000313" key="10">
    <source>
        <dbReference type="EMBL" id="BBY28003.1"/>
    </source>
</evidence>
<evidence type="ECO:0000256" key="2">
    <source>
        <dbReference type="ARBA" id="ARBA00009773"/>
    </source>
</evidence>
<evidence type="ECO:0000256" key="8">
    <source>
        <dbReference type="SAM" id="MobiDB-lite"/>
    </source>
</evidence>
<comment type="similarity">
    <text evidence="2">Belongs to the autoinducer-2 exporter (AI-2E) (TC 2.A.86) family.</text>
</comment>
<name>A0A7I7QNR5_9MYCO</name>
<feature type="region of interest" description="Disordered" evidence="8">
    <location>
        <begin position="364"/>
        <end position="383"/>
    </location>
</feature>
<evidence type="ECO:0000256" key="3">
    <source>
        <dbReference type="ARBA" id="ARBA00022448"/>
    </source>
</evidence>
<sequence length="383" mass="39349">MTSAAGRSVHTERSDHPVTPVVRAAAAWSWRLLVIAAAAYVAIEILVRLGVVVVAIAIALVFTALLLPAVDFLDRYGAVRGGAVAFVLLLGMAVLAGVMAFVVNQFIAGAPQLADEVTRSIESTRDWLINGPANLSGDQLNRAGDTVIESIRDHQAQLTTGALSTAGTIAEILTGALLCLFTVIFFLLGGRNIWSFVTRVVPAAQRARVREAGAAGFHSLAGYARATSLVALVDAVAIGSGLAIMGIPLALPLASLIFLGAFVPVVGALVTGLLAVLVALLAKGFVFAAITLGLIVAVMQLEAHVLQPLVMGRAVSLHPLAVVLGITAGSVLAGIVGALLAVPAIAFFNSFVRVLAADDPDARGEALENDDGPLVDADADTPD</sequence>
<gene>
    <name evidence="10" type="ORF">MSEDJ_20990</name>
</gene>
<dbReference type="Pfam" id="PF01594">
    <property type="entry name" value="AI-2E_transport"/>
    <property type="match status" value="1"/>
</dbReference>
<keyword evidence="7 9" id="KW-0472">Membrane</keyword>
<keyword evidence="3" id="KW-0813">Transport</keyword>
<dbReference type="InterPro" id="IPR002549">
    <property type="entry name" value="AI-2E-like"/>
</dbReference>
<dbReference type="KEGG" id="msei:MSEDJ_20990"/>
<feature type="transmembrane region" description="Helical" evidence="9">
    <location>
        <begin position="257"/>
        <end position="277"/>
    </location>
</feature>
<feature type="transmembrane region" description="Helical" evidence="9">
    <location>
        <begin position="284"/>
        <end position="301"/>
    </location>
</feature>
<reference evidence="10 11" key="1">
    <citation type="journal article" date="2019" name="Emerg. Microbes Infect.">
        <title>Comprehensive subspecies identification of 175 nontuberculous mycobacteria species based on 7547 genomic profiles.</title>
        <authorList>
            <person name="Matsumoto Y."/>
            <person name="Kinjo T."/>
            <person name="Motooka D."/>
            <person name="Nabeya D."/>
            <person name="Jung N."/>
            <person name="Uechi K."/>
            <person name="Horii T."/>
            <person name="Iida T."/>
            <person name="Fujita J."/>
            <person name="Nakamura S."/>
        </authorList>
    </citation>
    <scope>NUCLEOTIDE SEQUENCE [LARGE SCALE GENOMIC DNA]</scope>
    <source>
        <strain evidence="10 11">JCM 17899</strain>
    </source>
</reference>
<feature type="transmembrane region" description="Helical" evidence="9">
    <location>
        <begin position="229"/>
        <end position="251"/>
    </location>
</feature>
<dbReference type="AlphaFoldDB" id="A0A7I7QNR5"/>
<keyword evidence="11" id="KW-1185">Reference proteome</keyword>
<keyword evidence="5 9" id="KW-0812">Transmembrane</keyword>
<protein>
    <submittedName>
        <fullName evidence="10">AI-2E family transporter</fullName>
    </submittedName>
</protein>
<dbReference type="GO" id="GO:0005886">
    <property type="term" value="C:plasma membrane"/>
    <property type="evidence" value="ECO:0007669"/>
    <property type="project" value="UniProtKB-SubCell"/>
</dbReference>
<dbReference type="Proteomes" id="UP000467193">
    <property type="component" value="Chromosome"/>
</dbReference>
<feature type="transmembrane region" description="Helical" evidence="9">
    <location>
        <begin position="49"/>
        <end position="70"/>
    </location>
</feature>
<dbReference type="RefSeq" id="WP_163796807.1">
    <property type="nucleotide sequence ID" value="NZ_AP022588.1"/>
</dbReference>
<feature type="transmembrane region" description="Helical" evidence="9">
    <location>
        <begin position="321"/>
        <end position="348"/>
    </location>
</feature>
<keyword evidence="4" id="KW-1003">Cell membrane</keyword>
<organism evidence="10 11">
    <name type="scientific">Mycolicibacterium sediminis</name>
    <dbReference type="NCBI Taxonomy" id="1286180"/>
    <lineage>
        <taxon>Bacteria</taxon>
        <taxon>Bacillati</taxon>
        <taxon>Actinomycetota</taxon>
        <taxon>Actinomycetes</taxon>
        <taxon>Mycobacteriales</taxon>
        <taxon>Mycobacteriaceae</taxon>
        <taxon>Mycolicibacterium</taxon>
    </lineage>
</organism>
<evidence type="ECO:0000256" key="4">
    <source>
        <dbReference type="ARBA" id="ARBA00022475"/>
    </source>
</evidence>
<dbReference type="PANTHER" id="PTHR21716">
    <property type="entry name" value="TRANSMEMBRANE PROTEIN"/>
    <property type="match status" value="1"/>
</dbReference>
<keyword evidence="6 9" id="KW-1133">Transmembrane helix</keyword>